<dbReference type="Pfam" id="PF13920">
    <property type="entry name" value="zf-C3HC4_3"/>
    <property type="match status" value="1"/>
</dbReference>
<dbReference type="GO" id="GO:0008270">
    <property type="term" value="F:zinc ion binding"/>
    <property type="evidence" value="ECO:0007669"/>
    <property type="project" value="UniProtKB-KW"/>
</dbReference>
<dbReference type="EMBL" id="JABFUD020000023">
    <property type="protein sequence ID" value="KAI5061530.1"/>
    <property type="molecule type" value="Genomic_DNA"/>
</dbReference>
<evidence type="ECO:0000256" key="1">
    <source>
        <dbReference type="ARBA" id="ARBA00000900"/>
    </source>
</evidence>
<evidence type="ECO:0000256" key="10">
    <source>
        <dbReference type="ARBA" id="ARBA00023125"/>
    </source>
</evidence>
<dbReference type="PROSITE" id="PS50016">
    <property type="entry name" value="ZF_PHD_2"/>
    <property type="match status" value="1"/>
</dbReference>
<dbReference type="InterPro" id="IPR013083">
    <property type="entry name" value="Znf_RING/FYVE/PHD"/>
</dbReference>
<evidence type="ECO:0000313" key="19">
    <source>
        <dbReference type="Proteomes" id="UP000886520"/>
    </source>
</evidence>
<dbReference type="PANTHER" id="PTHR14140:SF27">
    <property type="entry name" value="OS04G0289800 PROTEIN"/>
    <property type="match status" value="1"/>
</dbReference>
<feature type="domain" description="RING-type" evidence="16">
    <location>
        <begin position="136"/>
        <end position="175"/>
    </location>
</feature>
<accession>A0A9D4U5N2</accession>
<dbReference type="PROSITE" id="PS00518">
    <property type="entry name" value="ZF_RING_1"/>
    <property type="match status" value="1"/>
</dbReference>
<dbReference type="GO" id="GO:0005634">
    <property type="term" value="C:nucleus"/>
    <property type="evidence" value="ECO:0007669"/>
    <property type="project" value="UniProtKB-SubCell"/>
</dbReference>
<protein>
    <recommendedName>
        <fullName evidence="3">RING-type E3 ubiquitin transferase</fullName>
        <ecNumber evidence="3">2.3.2.27</ecNumber>
    </recommendedName>
</protein>
<evidence type="ECO:0000256" key="9">
    <source>
        <dbReference type="ARBA" id="ARBA00022853"/>
    </source>
</evidence>
<evidence type="ECO:0000313" key="18">
    <source>
        <dbReference type="EMBL" id="KAI5061530.1"/>
    </source>
</evidence>
<dbReference type="SMART" id="SM00466">
    <property type="entry name" value="SRA"/>
    <property type="match status" value="1"/>
</dbReference>
<dbReference type="InterPro" id="IPR045134">
    <property type="entry name" value="UHRF1/2-like"/>
</dbReference>
<dbReference type="InterPro" id="IPR019786">
    <property type="entry name" value="Zinc_finger_PHD-type_CS"/>
</dbReference>
<dbReference type="InterPro" id="IPR017907">
    <property type="entry name" value="Znf_RING_CS"/>
</dbReference>
<dbReference type="InterPro" id="IPR011011">
    <property type="entry name" value="Znf_FYVE_PHD"/>
</dbReference>
<dbReference type="OrthoDB" id="2270193at2759"/>
<dbReference type="Proteomes" id="UP000886520">
    <property type="component" value="Chromosome 23"/>
</dbReference>
<evidence type="ECO:0000256" key="14">
    <source>
        <dbReference type="SAM" id="MobiDB-lite"/>
    </source>
</evidence>
<dbReference type="InterPro" id="IPR001841">
    <property type="entry name" value="Znf_RING"/>
</dbReference>
<dbReference type="FunFam" id="2.30.280.10:FF:000002">
    <property type="entry name" value="E3 ubiquitin-protein ligase ORTHRUS 2"/>
    <property type="match status" value="1"/>
</dbReference>
<dbReference type="FunFam" id="3.30.40.10:FF:000665">
    <property type="entry name" value="Predicted protein"/>
    <property type="match status" value="1"/>
</dbReference>
<evidence type="ECO:0000256" key="13">
    <source>
        <dbReference type="PROSITE-ProRule" id="PRU00358"/>
    </source>
</evidence>
<keyword evidence="10" id="KW-0238">DNA-binding</keyword>
<dbReference type="SUPFAM" id="SSF57850">
    <property type="entry name" value="RING/U-box"/>
    <property type="match status" value="2"/>
</dbReference>
<dbReference type="GO" id="GO:0016567">
    <property type="term" value="P:protein ubiquitination"/>
    <property type="evidence" value="ECO:0007669"/>
    <property type="project" value="TreeGrafter"/>
</dbReference>
<dbReference type="InterPro" id="IPR027370">
    <property type="entry name" value="Znf-RING_euk"/>
</dbReference>
<evidence type="ECO:0000259" key="16">
    <source>
        <dbReference type="PROSITE" id="PS50089"/>
    </source>
</evidence>
<dbReference type="EC" id="2.3.2.27" evidence="3"/>
<keyword evidence="5" id="KW-0479">Metal-binding</keyword>
<dbReference type="GO" id="GO:0061630">
    <property type="term" value="F:ubiquitin protein ligase activity"/>
    <property type="evidence" value="ECO:0007669"/>
    <property type="project" value="UniProtKB-EC"/>
</dbReference>
<dbReference type="GO" id="GO:0003677">
    <property type="term" value="F:DNA binding"/>
    <property type="evidence" value="ECO:0007669"/>
    <property type="project" value="UniProtKB-KW"/>
</dbReference>
<dbReference type="SMART" id="SM00249">
    <property type="entry name" value="PHD"/>
    <property type="match status" value="1"/>
</dbReference>
<feature type="domain" description="RING-type" evidence="16">
    <location>
        <begin position="501"/>
        <end position="559"/>
    </location>
</feature>
<feature type="region of interest" description="Disordered" evidence="14">
    <location>
        <begin position="693"/>
        <end position="749"/>
    </location>
</feature>
<evidence type="ECO:0000256" key="8">
    <source>
        <dbReference type="ARBA" id="ARBA00022833"/>
    </source>
</evidence>
<dbReference type="InterPro" id="IPR003105">
    <property type="entry name" value="SRA_YDG"/>
</dbReference>
<keyword evidence="4" id="KW-0808">Transferase</keyword>
<dbReference type="Gene3D" id="3.30.40.10">
    <property type="entry name" value="Zinc/RING finger domain, C3HC4 (zinc finger)"/>
    <property type="match status" value="3"/>
</dbReference>
<dbReference type="Gene3D" id="2.30.280.10">
    <property type="entry name" value="SRA-YDG"/>
    <property type="match status" value="1"/>
</dbReference>
<gene>
    <name evidence="18" type="ORF">GOP47_0024035</name>
</gene>
<dbReference type="PROSITE" id="PS51015">
    <property type="entry name" value="YDG"/>
    <property type="match status" value="1"/>
</dbReference>
<sequence length="749" mass="83517">MAELPCDADGKCMVCKVVPEDSQVILCNSCSSPWHMSCLHPPMTEVPLGDWSCPDCDPSAVAATSTAPVSSAPPTEDHDNVVSQIRAIRSDPTLSEQEKARKCQDVMSRADTTTANGAEDKKKHKMLEIFDENLNCIFCMQLADRPVTTPCGHNFCLRCFQRWVAQGKKHCGKCRTPIPSKMASQPRINSALVVAIRMAKSSTTPSTNGPAKPYLYIQNQDRPDKCFTTERAKKSGKANAASGKIFVTIPPDHFGPITAENDPVRGQGVLVGETWEDRMECRQWGAHFPHVAGIAGQSDHGAQSVALSGGYEDDEDHGEWFLYTGSGGRDLSGNKRTNDKQSFDQKFDKSNLALKVSCKRGYPVRVVRSHKEKRSSYAPETGVRYDGIYRIEKCWRKNGIQGFKVCRYLFVRCDNEPAPWTSDQIGDRPRPLPKIPELKEGVDLTERKAQPAWDWKEEEGVWSWVNPPPASRKTEENGSGSRSGSRKSLTIGQRLLKEFGCGICKKVLKLPLSTPCGHNFCKLCLESAFSGQKDVRERVGVGGRSLRAQKVVKRCPTCQGDISELLQNPQVNRQMEDVIQSLKRSSQDDSDEESAEGGDEKYEKRGGQADAAEKEMPNHTEDNNGPSKLPQGAHSVLAQSSNGVPKLKLDPLKEEQFMKICERFPEYSEDLLRSMLADQDGDLDELEGMLRTLQKEERKRTRKELQDAKKRGNKNGGVRGEEEEEENDGEKGRPRKKRKKEKEEEEEGA</sequence>
<evidence type="ECO:0000256" key="6">
    <source>
        <dbReference type="ARBA" id="ARBA00022771"/>
    </source>
</evidence>
<keyword evidence="11 13" id="KW-0539">Nucleus</keyword>
<dbReference type="CDD" id="cd23138">
    <property type="entry name" value="RING-HC_ORTHRUS_rpt1"/>
    <property type="match status" value="1"/>
</dbReference>
<dbReference type="GO" id="GO:0044027">
    <property type="term" value="P:negative regulation of gene expression via chromosomal CpG island methylation"/>
    <property type="evidence" value="ECO:0007669"/>
    <property type="project" value="TreeGrafter"/>
</dbReference>
<evidence type="ECO:0000256" key="7">
    <source>
        <dbReference type="ARBA" id="ARBA00022786"/>
    </source>
</evidence>
<evidence type="ECO:0000259" key="17">
    <source>
        <dbReference type="PROSITE" id="PS51015"/>
    </source>
</evidence>
<comment type="catalytic activity">
    <reaction evidence="1">
        <text>S-ubiquitinyl-[E2 ubiquitin-conjugating enzyme]-L-cysteine + [acceptor protein]-L-lysine = [E2 ubiquitin-conjugating enzyme]-L-cysteine + N(6)-ubiquitinyl-[acceptor protein]-L-lysine.</text>
        <dbReference type="EC" id="2.3.2.27"/>
    </reaction>
</comment>
<dbReference type="AlphaFoldDB" id="A0A9D4U5N2"/>
<evidence type="ECO:0000259" key="15">
    <source>
        <dbReference type="PROSITE" id="PS50016"/>
    </source>
</evidence>
<comment type="pathway">
    <text evidence="2">Protein modification; protein ubiquitination.</text>
</comment>
<evidence type="ECO:0000256" key="11">
    <source>
        <dbReference type="ARBA" id="ARBA00023242"/>
    </source>
</evidence>
<dbReference type="Pfam" id="PF02182">
    <property type="entry name" value="SAD_SRA"/>
    <property type="match status" value="1"/>
</dbReference>
<evidence type="ECO:0000256" key="3">
    <source>
        <dbReference type="ARBA" id="ARBA00012483"/>
    </source>
</evidence>
<dbReference type="InterPro" id="IPR015947">
    <property type="entry name" value="PUA-like_sf"/>
</dbReference>
<comment type="subcellular location">
    <subcellularLocation>
        <location evidence="13">Nucleus</location>
    </subcellularLocation>
</comment>
<evidence type="ECO:0000256" key="4">
    <source>
        <dbReference type="ARBA" id="ARBA00022679"/>
    </source>
</evidence>
<feature type="compositionally biased region" description="Low complexity" evidence="14">
    <location>
        <begin position="478"/>
        <end position="487"/>
    </location>
</feature>
<dbReference type="Pfam" id="PF13445">
    <property type="entry name" value="zf-RING_UBOX"/>
    <property type="match status" value="1"/>
</dbReference>
<dbReference type="Pfam" id="PF00628">
    <property type="entry name" value="PHD"/>
    <property type="match status" value="1"/>
</dbReference>
<dbReference type="PROSITE" id="PS50089">
    <property type="entry name" value="ZF_RING_2"/>
    <property type="match status" value="2"/>
</dbReference>
<dbReference type="InterPro" id="IPR001965">
    <property type="entry name" value="Znf_PHD"/>
</dbReference>
<dbReference type="InterPro" id="IPR036987">
    <property type="entry name" value="SRA-YDG_sf"/>
</dbReference>
<comment type="caution">
    <text evidence="18">The sequence shown here is derived from an EMBL/GenBank/DDBJ whole genome shotgun (WGS) entry which is preliminary data.</text>
</comment>
<feature type="region of interest" description="Disordered" evidence="14">
    <location>
        <begin position="580"/>
        <end position="633"/>
    </location>
</feature>
<feature type="domain" description="PHD-type" evidence="15">
    <location>
        <begin position="9"/>
        <end position="59"/>
    </location>
</feature>
<keyword evidence="6 12" id="KW-0863">Zinc-finger</keyword>
<feature type="region of interest" description="Disordered" evidence="14">
    <location>
        <begin position="464"/>
        <end position="487"/>
    </location>
</feature>
<name>A0A9D4U5N2_ADICA</name>
<dbReference type="SUPFAM" id="SSF57903">
    <property type="entry name" value="FYVE/PHD zinc finger"/>
    <property type="match status" value="1"/>
</dbReference>
<dbReference type="InterPro" id="IPR047498">
    <property type="entry name" value="RING-HC_ORTHRUS_rpt1"/>
</dbReference>
<keyword evidence="8" id="KW-0862">Zinc</keyword>
<keyword evidence="19" id="KW-1185">Reference proteome</keyword>
<dbReference type="SMART" id="SM00184">
    <property type="entry name" value="RING"/>
    <property type="match status" value="3"/>
</dbReference>
<organism evidence="18 19">
    <name type="scientific">Adiantum capillus-veneris</name>
    <name type="common">Maidenhair fern</name>
    <dbReference type="NCBI Taxonomy" id="13818"/>
    <lineage>
        <taxon>Eukaryota</taxon>
        <taxon>Viridiplantae</taxon>
        <taxon>Streptophyta</taxon>
        <taxon>Embryophyta</taxon>
        <taxon>Tracheophyta</taxon>
        <taxon>Polypodiopsida</taxon>
        <taxon>Polypodiidae</taxon>
        <taxon>Polypodiales</taxon>
        <taxon>Pteridineae</taxon>
        <taxon>Pteridaceae</taxon>
        <taxon>Vittarioideae</taxon>
        <taxon>Adiantum</taxon>
    </lineage>
</organism>
<keyword evidence="7" id="KW-0833">Ubl conjugation pathway</keyword>
<feature type="compositionally biased region" description="Acidic residues" evidence="14">
    <location>
        <begin position="588"/>
        <end position="597"/>
    </location>
</feature>
<feature type="domain" description="YDG" evidence="17">
    <location>
        <begin position="264"/>
        <end position="412"/>
    </location>
</feature>
<feature type="compositionally biased region" description="Basic and acidic residues" evidence="14">
    <location>
        <begin position="693"/>
        <end position="710"/>
    </location>
</feature>
<keyword evidence="9" id="KW-0156">Chromatin regulator</keyword>
<proteinExistence type="predicted"/>
<reference evidence="18" key="1">
    <citation type="submission" date="2021-01" db="EMBL/GenBank/DDBJ databases">
        <title>Adiantum capillus-veneris genome.</title>
        <authorList>
            <person name="Fang Y."/>
            <person name="Liao Q."/>
        </authorList>
    </citation>
    <scope>NUCLEOTIDE SEQUENCE</scope>
    <source>
        <strain evidence="18">H3</strain>
        <tissue evidence="18">Leaf</tissue>
    </source>
</reference>
<evidence type="ECO:0000256" key="12">
    <source>
        <dbReference type="PROSITE-ProRule" id="PRU00175"/>
    </source>
</evidence>
<evidence type="ECO:0000256" key="2">
    <source>
        <dbReference type="ARBA" id="ARBA00004906"/>
    </source>
</evidence>
<dbReference type="SUPFAM" id="SSF88697">
    <property type="entry name" value="PUA domain-like"/>
    <property type="match status" value="1"/>
</dbReference>
<evidence type="ECO:0000256" key="5">
    <source>
        <dbReference type="ARBA" id="ARBA00022723"/>
    </source>
</evidence>
<dbReference type="InterPro" id="IPR019787">
    <property type="entry name" value="Znf_PHD-finger"/>
</dbReference>
<dbReference type="PANTHER" id="PTHR14140">
    <property type="entry name" value="E3 UBIQUITIN-PROTEIN LIGASE UHRF-RELATED"/>
    <property type="match status" value="1"/>
</dbReference>
<feature type="compositionally biased region" description="Basic and acidic residues" evidence="14">
    <location>
        <begin position="598"/>
        <end position="622"/>
    </location>
</feature>
<dbReference type="PROSITE" id="PS01359">
    <property type="entry name" value="ZF_PHD_1"/>
    <property type="match status" value="1"/>
</dbReference>